<dbReference type="AlphaFoldDB" id="A0A0J9EM15"/>
<gene>
    <name evidence="1" type="ORF">BDDG_02711</name>
</gene>
<proteinExistence type="predicted"/>
<reference evidence="1" key="1">
    <citation type="submission" date="2010-03" db="EMBL/GenBank/DDBJ databases">
        <title>Annotation of Blastomyces dermatitidis strain ATCC 18188.</title>
        <authorList>
            <consortium name="The Broad Institute Genome Sequencing Platform"/>
            <consortium name="Broad Institute Genome Sequencing Center for Infectious Disease."/>
            <person name="Cuomo C."/>
            <person name="Klein B."/>
            <person name="Sullivan T."/>
            <person name="Heitman J."/>
            <person name="Young S."/>
            <person name="Zeng Q."/>
            <person name="Gargeya S."/>
            <person name="Alvarado L."/>
            <person name="Berlin A.M."/>
            <person name="Chapman S.B."/>
            <person name="Chen Z."/>
            <person name="Freedman E."/>
            <person name="Gellesch M."/>
            <person name="Goldberg J."/>
            <person name="Griggs A."/>
            <person name="Gujja S."/>
            <person name="Heilman E."/>
            <person name="Heiman D."/>
            <person name="Howarth C."/>
            <person name="Mehta T."/>
            <person name="Neiman D."/>
            <person name="Pearson M."/>
            <person name="Roberts A."/>
            <person name="Saif S."/>
            <person name="Shea T."/>
            <person name="Shenoy N."/>
            <person name="Sisk P."/>
            <person name="Stolte C."/>
            <person name="Sykes S."/>
            <person name="White J."/>
            <person name="Yandava C."/>
            <person name="Haas B."/>
            <person name="Nusbaum C."/>
            <person name="Birren B."/>
        </authorList>
    </citation>
    <scope>NUCLEOTIDE SEQUENCE</scope>
    <source>
        <strain evidence="1">ATCC 18188</strain>
    </source>
</reference>
<dbReference type="EMBL" id="GG749416">
    <property type="protein sequence ID" value="KMW67107.1"/>
    <property type="molecule type" value="Genomic_DNA"/>
</dbReference>
<accession>A0A0J9EM15</accession>
<sequence>MLREPIRTYHTTDHGEEINEEMKFPFPLALSALAALAPLAWATPAIAAHSKGLEQPPYRTGLSDLDPQVQFCASYFLCKTDEECSKLEDCRVKAHYDPTRIFSDRTLEANLGS</sequence>
<evidence type="ECO:0000313" key="1">
    <source>
        <dbReference type="EMBL" id="KMW67107.1"/>
    </source>
</evidence>
<protein>
    <submittedName>
        <fullName evidence="1">Uncharacterized protein</fullName>
    </submittedName>
</protein>
<organism evidence="1">
    <name type="scientific">Ajellomyces dermatitidis (strain ATCC 18188 / CBS 674.68)</name>
    <name type="common">Blastomyces dermatitidis</name>
    <dbReference type="NCBI Taxonomy" id="653446"/>
    <lineage>
        <taxon>Eukaryota</taxon>
        <taxon>Fungi</taxon>
        <taxon>Dikarya</taxon>
        <taxon>Ascomycota</taxon>
        <taxon>Pezizomycotina</taxon>
        <taxon>Eurotiomycetes</taxon>
        <taxon>Eurotiomycetidae</taxon>
        <taxon>Onygenales</taxon>
        <taxon>Ajellomycetaceae</taxon>
        <taxon>Blastomyces</taxon>
    </lineage>
</organism>
<dbReference type="Proteomes" id="UP000007802">
    <property type="component" value="Unassembled WGS sequence"/>
</dbReference>
<name>A0A0J9EM15_AJEDA</name>